<evidence type="ECO:0000256" key="1">
    <source>
        <dbReference type="SAM" id="Phobius"/>
    </source>
</evidence>
<gene>
    <name evidence="2" type="ORF">EHYA_01499</name>
</gene>
<reference evidence="2 3" key="1">
    <citation type="submission" date="2018-12" db="EMBL/GenBank/DDBJ databases">
        <title>Draft genome sequence of Embleya hyalina NBRC 13850T.</title>
        <authorList>
            <person name="Komaki H."/>
            <person name="Hosoyama A."/>
            <person name="Kimura A."/>
            <person name="Ichikawa N."/>
            <person name="Tamura T."/>
        </authorList>
    </citation>
    <scope>NUCLEOTIDE SEQUENCE [LARGE SCALE GENOMIC DNA]</scope>
    <source>
        <strain evidence="2 3">NBRC 13850</strain>
    </source>
</reference>
<comment type="caution">
    <text evidence="2">The sequence shown here is derived from an EMBL/GenBank/DDBJ whole genome shotgun (WGS) entry which is preliminary data.</text>
</comment>
<feature type="transmembrane region" description="Helical" evidence="1">
    <location>
        <begin position="186"/>
        <end position="210"/>
    </location>
</feature>
<accession>A0A401YGZ8</accession>
<dbReference type="AlphaFoldDB" id="A0A401YGZ8"/>
<protein>
    <submittedName>
        <fullName evidence="2">Uncharacterized protein</fullName>
    </submittedName>
</protein>
<evidence type="ECO:0000313" key="2">
    <source>
        <dbReference type="EMBL" id="GCD93847.1"/>
    </source>
</evidence>
<name>A0A401YGZ8_9ACTN</name>
<keyword evidence="3" id="KW-1185">Reference proteome</keyword>
<keyword evidence="1" id="KW-0812">Transmembrane</keyword>
<dbReference type="Proteomes" id="UP000286931">
    <property type="component" value="Unassembled WGS sequence"/>
</dbReference>
<evidence type="ECO:0000313" key="3">
    <source>
        <dbReference type="Proteomes" id="UP000286931"/>
    </source>
</evidence>
<organism evidence="2 3">
    <name type="scientific">Embleya hyalina</name>
    <dbReference type="NCBI Taxonomy" id="516124"/>
    <lineage>
        <taxon>Bacteria</taxon>
        <taxon>Bacillati</taxon>
        <taxon>Actinomycetota</taxon>
        <taxon>Actinomycetes</taxon>
        <taxon>Kitasatosporales</taxon>
        <taxon>Streptomycetaceae</taxon>
        <taxon>Embleya</taxon>
    </lineage>
</organism>
<dbReference type="EMBL" id="BIFH01000014">
    <property type="protein sequence ID" value="GCD93847.1"/>
    <property type="molecule type" value="Genomic_DNA"/>
</dbReference>
<keyword evidence="1" id="KW-1133">Transmembrane helix</keyword>
<sequence length="241" mass="26019">MAGSVPGAGLRSEPGAVSGSGCALLRPQAPDGLGWDRFGFRAGLRPALSSSAGRADLVWVGLCRCFVLERRTGWMWAGSPSQPGCAPPCPRAPDGLGWDRFGFRAGLRPALSSSAGRADLGLVRPLGRAVRCFVLERRTGWMWVGSPSQPGCAPPCPRAPDGLGWDWFGFRVGLRPACSQAPDGLVWAWFGFWVGLCVGLVSGWGCRWGGRFFGGRLRRRLPWRLLPGRWGSGMRCGPRRR</sequence>
<proteinExistence type="predicted"/>
<keyword evidence="1" id="KW-0472">Membrane</keyword>